<organism evidence="2 3">
    <name type="scientific">Vibrio agarivorans</name>
    <dbReference type="NCBI Taxonomy" id="153622"/>
    <lineage>
        <taxon>Bacteria</taxon>
        <taxon>Pseudomonadati</taxon>
        <taxon>Pseudomonadota</taxon>
        <taxon>Gammaproteobacteria</taxon>
        <taxon>Vibrionales</taxon>
        <taxon>Vibrionaceae</taxon>
        <taxon>Vibrio</taxon>
    </lineage>
</organism>
<dbReference type="Gene3D" id="1.25.40.10">
    <property type="entry name" value="Tetratricopeptide repeat domain"/>
    <property type="match status" value="2"/>
</dbReference>
<keyword evidence="1" id="KW-0472">Membrane</keyword>
<evidence type="ECO:0000256" key="1">
    <source>
        <dbReference type="SAM" id="Phobius"/>
    </source>
</evidence>
<feature type="transmembrane region" description="Helical" evidence="1">
    <location>
        <begin position="35"/>
        <end position="54"/>
    </location>
</feature>
<protein>
    <submittedName>
        <fullName evidence="2">MSHA biogenesis protein MshN</fullName>
    </submittedName>
</protein>
<dbReference type="RefSeq" id="WP_289960442.1">
    <property type="nucleotide sequence ID" value="NZ_JAUEOZ010000001.1"/>
</dbReference>
<dbReference type="SUPFAM" id="SSF48452">
    <property type="entry name" value="TPR-like"/>
    <property type="match status" value="1"/>
</dbReference>
<accession>A0ABT7XWI2</accession>
<evidence type="ECO:0000313" key="2">
    <source>
        <dbReference type="EMBL" id="MDN2480142.1"/>
    </source>
</evidence>
<keyword evidence="1" id="KW-1133">Transmembrane helix</keyword>
<dbReference type="Proteomes" id="UP001169719">
    <property type="component" value="Unassembled WGS sequence"/>
</dbReference>
<reference evidence="2" key="1">
    <citation type="submission" date="2024-05" db="EMBL/GenBank/DDBJ databases">
        <title>Genome Sequences of Four Agar- Degrading Marine Bacteria.</title>
        <authorList>
            <person name="Phillips E.K."/>
            <person name="Shaffer J.C."/>
            <person name="Henson M.W."/>
            <person name="Temperton B."/>
            <person name="Thrash C.J."/>
            <person name="Martin M.O."/>
        </authorList>
    </citation>
    <scope>NUCLEOTIDE SEQUENCE</scope>
    <source>
        <strain evidence="2">EKP203</strain>
    </source>
</reference>
<evidence type="ECO:0000313" key="3">
    <source>
        <dbReference type="Proteomes" id="UP001169719"/>
    </source>
</evidence>
<proteinExistence type="predicted"/>
<comment type="caution">
    <text evidence="2">The sequence shown here is derived from an EMBL/GenBank/DDBJ whole genome shotgun (WGS) entry which is preliminary data.</text>
</comment>
<name>A0ABT7XWI2_9VIBR</name>
<dbReference type="InterPro" id="IPR019734">
    <property type="entry name" value="TPR_rpt"/>
</dbReference>
<keyword evidence="1" id="KW-0812">Transmembrane</keyword>
<gene>
    <name evidence="2" type="ORF">QWJ08_01830</name>
</gene>
<dbReference type="SMART" id="SM00028">
    <property type="entry name" value="TPR"/>
    <property type="match status" value="4"/>
</dbReference>
<dbReference type="EMBL" id="JAUEOZ010000001">
    <property type="protein sequence ID" value="MDN2480142.1"/>
    <property type="molecule type" value="Genomic_DNA"/>
</dbReference>
<dbReference type="InterPro" id="IPR011990">
    <property type="entry name" value="TPR-like_helical_dom_sf"/>
</dbReference>
<keyword evidence="3" id="KW-1185">Reference proteome</keyword>
<sequence length="366" mass="40001">MSVINNALSELAKKNSDTAASIEKAHIPSVKRRSVLPWIVGTFALTLAVGGWAVSQQAKQQSYVTSEPVTGDSISINGQPQSSQEWIVSPTQRAATASSPIYSAQVKTSPEPQVKKVTKPQASSAKVATKPVEQKATASQSIPEPILVAKVDVPAKAPKQNVMIEQVELTKEQLARNAVQRAKKAIDANNIQDALSAYNEALRHTPYDEKVRQQYAALFYGKGDARKAFEILQSGIKLNPDGETLRIALSKMLIKEKQHEAALTPLVPLSDTPSVEYLSLRAALAQKAEQDDLALDSYQRLVNLDEGNARWWLGLAIQQERQLDLDSAKLAYQKSLATIGISKQSQAFARDRLKLIRTLQEGDGEN</sequence>